<dbReference type="InterPro" id="IPR044926">
    <property type="entry name" value="RGS_subdomain_2"/>
</dbReference>
<evidence type="ECO:0000313" key="4">
    <source>
        <dbReference type="Proteomes" id="UP001527925"/>
    </source>
</evidence>
<feature type="domain" description="RGS" evidence="2">
    <location>
        <begin position="255"/>
        <end position="374"/>
    </location>
</feature>
<dbReference type="InterPro" id="IPR036305">
    <property type="entry name" value="RGS_sf"/>
</dbReference>
<feature type="compositionally biased region" description="Low complexity" evidence="1">
    <location>
        <begin position="1092"/>
        <end position="1111"/>
    </location>
</feature>
<evidence type="ECO:0000313" key="3">
    <source>
        <dbReference type="EMBL" id="KAL2916839.1"/>
    </source>
</evidence>
<dbReference type="Gene3D" id="1.10.167.10">
    <property type="entry name" value="Regulator of G-protein Signalling 4, domain 2"/>
    <property type="match status" value="1"/>
</dbReference>
<feature type="compositionally biased region" description="Low complexity" evidence="1">
    <location>
        <begin position="1163"/>
        <end position="1177"/>
    </location>
</feature>
<dbReference type="SMART" id="SM00315">
    <property type="entry name" value="RGS"/>
    <property type="match status" value="1"/>
</dbReference>
<feature type="region of interest" description="Disordered" evidence="1">
    <location>
        <begin position="1047"/>
        <end position="1177"/>
    </location>
</feature>
<protein>
    <recommendedName>
        <fullName evidence="2">RGS domain-containing protein</fullName>
    </recommendedName>
</protein>
<dbReference type="PANTHER" id="PTHR10845">
    <property type="entry name" value="REGULATOR OF G PROTEIN SIGNALING"/>
    <property type="match status" value="1"/>
</dbReference>
<organism evidence="3 4">
    <name type="scientific">Polyrhizophydium stewartii</name>
    <dbReference type="NCBI Taxonomy" id="2732419"/>
    <lineage>
        <taxon>Eukaryota</taxon>
        <taxon>Fungi</taxon>
        <taxon>Fungi incertae sedis</taxon>
        <taxon>Chytridiomycota</taxon>
        <taxon>Chytridiomycota incertae sedis</taxon>
        <taxon>Chytridiomycetes</taxon>
        <taxon>Rhizophydiales</taxon>
        <taxon>Rhizophydiales incertae sedis</taxon>
        <taxon>Polyrhizophydium</taxon>
    </lineage>
</organism>
<name>A0ABR4NBC9_9FUNG</name>
<dbReference type="InterPro" id="IPR016137">
    <property type="entry name" value="RGS"/>
</dbReference>
<feature type="compositionally biased region" description="Polar residues" evidence="1">
    <location>
        <begin position="505"/>
        <end position="519"/>
    </location>
</feature>
<feature type="region of interest" description="Disordered" evidence="1">
    <location>
        <begin position="637"/>
        <end position="667"/>
    </location>
</feature>
<proteinExistence type="predicted"/>
<reference evidence="3 4" key="1">
    <citation type="submission" date="2023-09" db="EMBL/GenBank/DDBJ databases">
        <title>Pangenome analysis of Batrachochytrium dendrobatidis and related Chytrids.</title>
        <authorList>
            <person name="Yacoub M.N."/>
            <person name="Stajich J.E."/>
            <person name="James T.Y."/>
        </authorList>
    </citation>
    <scope>NUCLEOTIDE SEQUENCE [LARGE SCALE GENOMIC DNA]</scope>
    <source>
        <strain evidence="3 4">JEL0888</strain>
    </source>
</reference>
<feature type="region of interest" description="Disordered" evidence="1">
    <location>
        <begin position="505"/>
        <end position="567"/>
    </location>
</feature>
<dbReference type="CDD" id="cd07440">
    <property type="entry name" value="RGS"/>
    <property type="match status" value="1"/>
</dbReference>
<dbReference type="PANTHER" id="PTHR10845:SF192">
    <property type="entry name" value="DOUBLE HIT, ISOFORM B"/>
    <property type="match status" value="1"/>
</dbReference>
<dbReference type="EMBL" id="JADGIZ020000014">
    <property type="protein sequence ID" value="KAL2916839.1"/>
    <property type="molecule type" value="Genomic_DNA"/>
</dbReference>
<dbReference type="Proteomes" id="UP001527925">
    <property type="component" value="Unassembled WGS sequence"/>
</dbReference>
<sequence>MDRADGDGDSDGDVDRYAPRTILGSQLIMALTTIAPDDEREHEASPSASVSTRRQSREERLSRVVRKCHDRTTGHVANFMRIVVRGTPVSEFVVVVDKRHTVEYVAHQIEAEYAYRFLLPPVVAVAHEALARQSIISKQPFQCGILYDHAMTPLLFQSPIGEVAEEDSVIHVANIFEQQPLLEEGLSGARDSTRPRMHDEPVMFDLEPDELMFMNRKPSIAESTLSSEAASGSMPHGPYMKRNAGIQTEATLDGRFQTYIRNKLFLDIFHVFCIDQFAIESLMFWLDVEVYRCAASLDVEAQRLYICLTYIVHGAPLEINIADEVRREILCAHEASDETNIMTVFDEAQERIFAMLKGHAFFNFEKNAHYQRFRENRARDGRAFSEAFIQMSSFAADIREIRGRIRTILQHSHPGLPHPLPDSALTMSKILWLSNTKGPLVTISGMQPIRARMLDSVLRGFFADSPSLPIEDYFRYREVISTDTRQRRVKKDKLISRFFGQRPSTEQLKRQIMSTTRGISSHPELDPPTEASATALGDEQDLTDGDSVPSPTSPQRADAAAKSPEKRLMKKRAEKLQDIFGTKLPTHQLASQRLTDAFEVPRSPSDLQAVSMSPPSILSHKSSALSIVSANSLEPAPSMAVSVPSDLDLAPKRTSTRSGGRKTSDSSAKGFAESLALKLLGQTSLPRLAGSSSLGIAFCTSHSLSTSAGKAQIPANIATQLTPGLHQAMLRSPSESSVHQIASRDLHNDETIKDWTREHRRKKMLKLQKFLGENIPESQIFEDAGRNAYRTGNISDAKASTELAGLKPKVADPALLYVHGGGSYSFDLSSTESQFNSRGSTPRYSIAWPTPVATENGGHDGGQASQQSRLSRGEAAAMAAHEKRPEVILSGADGSTVPLERISTADSHRKVIQHLQTAIKDDNYAANLLRAVVEIDGPGAVDPVYESLRSASGDLALIGDQHRATSRGKLDLDARNHSLPRKSPTAPEIRHILNNAVINDLELVILEDHASGEVDHDDLQELIEELSKIKTLLLQQAESETAVTAELAAEKRRSKPKVSVQVAKAEPKTELARAVKKTKTPRAAKVPKAPGTPKVSKTPKAPKAAKAAKTPKASKEAKQLPRAKAAKSVVAEPKLKITKTVPPSSVPDIVAGRKASTRRSPRRTAPPAAPNSAAPRSAAHIDVVEDSATTSFVGRVATWIASALGFAPL</sequence>
<feature type="region of interest" description="Disordered" evidence="1">
    <location>
        <begin position="852"/>
        <end position="875"/>
    </location>
</feature>
<keyword evidence="4" id="KW-1185">Reference proteome</keyword>
<dbReference type="PROSITE" id="PS50132">
    <property type="entry name" value="RGS"/>
    <property type="match status" value="1"/>
</dbReference>
<evidence type="ECO:0000256" key="1">
    <source>
        <dbReference type="SAM" id="MobiDB-lite"/>
    </source>
</evidence>
<dbReference type="SUPFAM" id="SSF48097">
    <property type="entry name" value="Regulator of G-protein signaling, RGS"/>
    <property type="match status" value="1"/>
</dbReference>
<evidence type="ECO:0000259" key="2">
    <source>
        <dbReference type="PROSITE" id="PS50132"/>
    </source>
</evidence>
<accession>A0ABR4NBC9</accession>
<gene>
    <name evidence="3" type="ORF">HK105_203618</name>
</gene>
<feature type="region of interest" description="Disordered" evidence="1">
    <location>
        <begin position="37"/>
        <end position="62"/>
    </location>
</feature>
<dbReference type="Pfam" id="PF00615">
    <property type="entry name" value="RGS"/>
    <property type="match status" value="1"/>
</dbReference>
<comment type="caution">
    <text evidence="3">The sequence shown here is derived from an EMBL/GenBank/DDBJ whole genome shotgun (WGS) entry which is preliminary data.</text>
</comment>